<keyword evidence="4" id="KW-0862">Zinc</keyword>
<evidence type="ECO:0000256" key="5">
    <source>
        <dbReference type="PROSITE-ProRule" id="PRU00042"/>
    </source>
</evidence>
<dbReference type="Pfam" id="PF00096">
    <property type="entry name" value="zf-C2H2"/>
    <property type="match status" value="1"/>
</dbReference>
<evidence type="ECO:0000259" key="6">
    <source>
        <dbReference type="PROSITE" id="PS50157"/>
    </source>
</evidence>
<dbReference type="Gene3D" id="3.30.160.60">
    <property type="entry name" value="Classic Zinc Finger"/>
    <property type="match status" value="3"/>
</dbReference>
<feature type="domain" description="C2H2-type" evidence="6">
    <location>
        <begin position="14"/>
        <end position="43"/>
    </location>
</feature>
<keyword evidence="2" id="KW-0677">Repeat</keyword>
<dbReference type="GO" id="GO:0000981">
    <property type="term" value="F:DNA-binding transcription factor activity, RNA polymerase II-specific"/>
    <property type="evidence" value="ECO:0007669"/>
    <property type="project" value="TreeGrafter"/>
</dbReference>
<reference evidence="7" key="1">
    <citation type="submission" date="2025-08" db="UniProtKB">
        <authorList>
            <consortium name="Ensembl"/>
        </authorList>
    </citation>
    <scope>IDENTIFICATION</scope>
</reference>
<dbReference type="GO" id="GO:0000978">
    <property type="term" value="F:RNA polymerase II cis-regulatory region sequence-specific DNA binding"/>
    <property type="evidence" value="ECO:0007669"/>
    <property type="project" value="TreeGrafter"/>
</dbReference>
<dbReference type="Proteomes" id="UP000472262">
    <property type="component" value="Unassembled WGS sequence"/>
</dbReference>
<dbReference type="GO" id="GO:0008270">
    <property type="term" value="F:zinc ion binding"/>
    <property type="evidence" value="ECO:0007669"/>
    <property type="project" value="UniProtKB-KW"/>
</dbReference>
<evidence type="ECO:0000256" key="1">
    <source>
        <dbReference type="ARBA" id="ARBA00022723"/>
    </source>
</evidence>
<dbReference type="SMART" id="SM00355">
    <property type="entry name" value="ZnF_C2H2"/>
    <property type="match status" value="3"/>
</dbReference>
<dbReference type="InterPro" id="IPR036236">
    <property type="entry name" value="Znf_C2H2_sf"/>
</dbReference>
<dbReference type="PROSITE" id="PS50157">
    <property type="entry name" value="ZINC_FINGER_C2H2_2"/>
    <property type="match status" value="2"/>
</dbReference>
<organism evidence="7 8">
    <name type="scientific">Sinocyclocheilus grahami</name>
    <name type="common">Dianchi golden-line fish</name>
    <name type="synonym">Barbus grahami</name>
    <dbReference type="NCBI Taxonomy" id="75366"/>
    <lineage>
        <taxon>Eukaryota</taxon>
        <taxon>Metazoa</taxon>
        <taxon>Chordata</taxon>
        <taxon>Craniata</taxon>
        <taxon>Vertebrata</taxon>
        <taxon>Euteleostomi</taxon>
        <taxon>Actinopterygii</taxon>
        <taxon>Neopterygii</taxon>
        <taxon>Teleostei</taxon>
        <taxon>Ostariophysi</taxon>
        <taxon>Cypriniformes</taxon>
        <taxon>Cyprinidae</taxon>
        <taxon>Cyprininae</taxon>
        <taxon>Sinocyclocheilus</taxon>
    </lineage>
</organism>
<dbReference type="PANTHER" id="PTHR23235:SF120">
    <property type="entry name" value="KRUPPEL-LIKE FACTOR 15"/>
    <property type="match status" value="1"/>
</dbReference>
<proteinExistence type="predicted"/>
<keyword evidence="1" id="KW-0479">Metal-binding</keyword>
<evidence type="ECO:0000256" key="3">
    <source>
        <dbReference type="ARBA" id="ARBA00022771"/>
    </source>
</evidence>
<dbReference type="SUPFAM" id="SSF57667">
    <property type="entry name" value="beta-beta-alpha zinc fingers"/>
    <property type="match status" value="2"/>
</dbReference>
<keyword evidence="8" id="KW-1185">Reference proteome</keyword>
<dbReference type="PANTHER" id="PTHR23235">
    <property type="entry name" value="KRUEPPEL-LIKE TRANSCRIPTION FACTOR"/>
    <property type="match status" value="1"/>
</dbReference>
<sequence length="212" mass="24285">MTMHETNVKPSATFICSFPDCQASYNRAWKLEVHLCKHTGERPYKCEYSGCGKSFCYSCTAEGCSFVGKNWMEMTNHKKVHIVRLQCDQCKKTFRDSWFLKQHQHVHSEERVSHILSFHEEQRSFICTQPGCGRSFAMKVTVLSRDAPNVRQPKKALSLFGQITHFGYLIYAMVKNIVKMHGGGKLEKPCSVFGPVFSFFSASAKNFHSMHP</sequence>
<protein>
    <submittedName>
        <fullName evidence="7">General transcription factor IIIAa</fullName>
    </submittedName>
</protein>
<dbReference type="AlphaFoldDB" id="A0A672PRI2"/>
<feature type="domain" description="C2H2-type" evidence="6">
    <location>
        <begin position="85"/>
        <end position="112"/>
    </location>
</feature>
<dbReference type="PROSITE" id="PS00028">
    <property type="entry name" value="ZINC_FINGER_C2H2_1"/>
    <property type="match status" value="2"/>
</dbReference>
<dbReference type="InParanoid" id="A0A672PRI2"/>
<evidence type="ECO:0000256" key="2">
    <source>
        <dbReference type="ARBA" id="ARBA00022737"/>
    </source>
</evidence>
<evidence type="ECO:0000313" key="7">
    <source>
        <dbReference type="Ensembl" id="ENSSGRP00000066417.1"/>
    </source>
</evidence>
<reference evidence="7" key="2">
    <citation type="submission" date="2025-09" db="UniProtKB">
        <authorList>
            <consortium name="Ensembl"/>
        </authorList>
    </citation>
    <scope>IDENTIFICATION</scope>
</reference>
<evidence type="ECO:0000256" key="4">
    <source>
        <dbReference type="ARBA" id="ARBA00022833"/>
    </source>
</evidence>
<dbReference type="InterPro" id="IPR013087">
    <property type="entry name" value="Znf_C2H2_type"/>
</dbReference>
<name>A0A672PRI2_SINGR</name>
<accession>A0A672PRI2</accession>
<evidence type="ECO:0000313" key="8">
    <source>
        <dbReference type="Proteomes" id="UP000472262"/>
    </source>
</evidence>
<dbReference type="Ensembl" id="ENSSGRT00000070795.1">
    <property type="protein sequence ID" value="ENSSGRP00000066417.1"/>
    <property type="gene ID" value="ENSSGRG00000034128.1"/>
</dbReference>
<keyword evidence="3 5" id="KW-0863">Zinc-finger</keyword>